<comment type="caution">
    <text evidence="2">The sequence shown here is derived from an EMBL/GenBank/DDBJ whole genome shotgun (WGS) entry which is preliminary data.</text>
</comment>
<sequence>MNSLEAGLGRNPIPTRARKSTRYTGPGNDPA</sequence>
<dbReference type="Proteomes" id="UP001150879">
    <property type="component" value="Unassembled WGS sequence"/>
</dbReference>
<dbReference type="AlphaFoldDB" id="A0A9W9J5F4"/>
<evidence type="ECO:0000256" key="1">
    <source>
        <dbReference type="SAM" id="MobiDB-lite"/>
    </source>
</evidence>
<organism evidence="2 3">
    <name type="scientific">Penicillium cf. griseofulvum</name>
    <dbReference type="NCBI Taxonomy" id="2972120"/>
    <lineage>
        <taxon>Eukaryota</taxon>
        <taxon>Fungi</taxon>
        <taxon>Dikarya</taxon>
        <taxon>Ascomycota</taxon>
        <taxon>Pezizomycotina</taxon>
        <taxon>Eurotiomycetes</taxon>
        <taxon>Eurotiomycetidae</taxon>
        <taxon>Eurotiales</taxon>
        <taxon>Aspergillaceae</taxon>
        <taxon>Penicillium</taxon>
    </lineage>
</organism>
<dbReference type="EMBL" id="JAPQKP010000005">
    <property type="protein sequence ID" value="KAJ5190099.1"/>
    <property type="molecule type" value="Genomic_DNA"/>
</dbReference>
<reference evidence="2" key="2">
    <citation type="journal article" date="2023" name="IMA Fungus">
        <title>Comparative genomic study of the Penicillium genus elucidates a diverse pangenome and 15 lateral gene transfer events.</title>
        <authorList>
            <person name="Petersen C."/>
            <person name="Sorensen T."/>
            <person name="Nielsen M.R."/>
            <person name="Sondergaard T.E."/>
            <person name="Sorensen J.L."/>
            <person name="Fitzpatrick D.A."/>
            <person name="Frisvad J.C."/>
            <person name="Nielsen K.L."/>
        </authorList>
    </citation>
    <scope>NUCLEOTIDE SEQUENCE</scope>
    <source>
        <strain evidence="2">IBT 16849</strain>
    </source>
</reference>
<name>A0A9W9J5F4_9EURO</name>
<evidence type="ECO:0000313" key="2">
    <source>
        <dbReference type="EMBL" id="KAJ5190099.1"/>
    </source>
</evidence>
<feature type="region of interest" description="Disordered" evidence="1">
    <location>
        <begin position="1"/>
        <end position="31"/>
    </location>
</feature>
<proteinExistence type="predicted"/>
<protein>
    <submittedName>
        <fullName evidence="2">Uncharacterized protein</fullName>
    </submittedName>
</protein>
<accession>A0A9W9J5F4</accession>
<gene>
    <name evidence="2" type="ORF">N7472_009113</name>
</gene>
<keyword evidence="3" id="KW-1185">Reference proteome</keyword>
<evidence type="ECO:0000313" key="3">
    <source>
        <dbReference type="Proteomes" id="UP001150879"/>
    </source>
</evidence>
<reference evidence="2" key="1">
    <citation type="submission" date="2022-11" db="EMBL/GenBank/DDBJ databases">
        <authorList>
            <person name="Petersen C."/>
        </authorList>
    </citation>
    <scope>NUCLEOTIDE SEQUENCE</scope>
    <source>
        <strain evidence="2">IBT 16849</strain>
    </source>
</reference>